<dbReference type="EMBL" id="CACRXK020001587">
    <property type="protein sequence ID" value="CAB3990033.1"/>
    <property type="molecule type" value="Genomic_DNA"/>
</dbReference>
<evidence type="ECO:0000256" key="2">
    <source>
        <dbReference type="SAM" id="Phobius"/>
    </source>
</evidence>
<feature type="region of interest" description="Disordered" evidence="1">
    <location>
        <begin position="91"/>
        <end position="112"/>
    </location>
</feature>
<protein>
    <submittedName>
        <fullName evidence="3">Uncharacterized protein</fullName>
    </submittedName>
</protein>
<keyword evidence="2" id="KW-0472">Membrane</keyword>
<accession>A0A7D9DNN8</accession>
<dbReference type="Proteomes" id="UP001152795">
    <property type="component" value="Unassembled WGS sequence"/>
</dbReference>
<organism evidence="3 4">
    <name type="scientific">Paramuricea clavata</name>
    <name type="common">Red gorgonian</name>
    <name type="synonym">Violescent sea-whip</name>
    <dbReference type="NCBI Taxonomy" id="317549"/>
    <lineage>
        <taxon>Eukaryota</taxon>
        <taxon>Metazoa</taxon>
        <taxon>Cnidaria</taxon>
        <taxon>Anthozoa</taxon>
        <taxon>Octocorallia</taxon>
        <taxon>Malacalcyonacea</taxon>
        <taxon>Plexauridae</taxon>
        <taxon>Paramuricea</taxon>
    </lineage>
</organism>
<evidence type="ECO:0000313" key="3">
    <source>
        <dbReference type="EMBL" id="CAB3990033.1"/>
    </source>
</evidence>
<dbReference type="AlphaFoldDB" id="A0A7D9DNN8"/>
<keyword evidence="2" id="KW-0812">Transmembrane</keyword>
<reference evidence="3" key="1">
    <citation type="submission" date="2020-04" db="EMBL/GenBank/DDBJ databases">
        <authorList>
            <person name="Alioto T."/>
            <person name="Alioto T."/>
            <person name="Gomez Garrido J."/>
        </authorList>
    </citation>
    <scope>NUCLEOTIDE SEQUENCE</scope>
    <source>
        <strain evidence="3">A484AB</strain>
    </source>
</reference>
<feature type="transmembrane region" description="Helical" evidence="2">
    <location>
        <begin position="49"/>
        <end position="74"/>
    </location>
</feature>
<name>A0A7D9DNN8_PARCT</name>
<comment type="caution">
    <text evidence="3">The sequence shown here is derived from an EMBL/GenBank/DDBJ whole genome shotgun (WGS) entry which is preliminary data.</text>
</comment>
<gene>
    <name evidence="3" type="ORF">PACLA_8A007922</name>
</gene>
<evidence type="ECO:0000256" key="1">
    <source>
        <dbReference type="SAM" id="MobiDB-lite"/>
    </source>
</evidence>
<keyword evidence="4" id="KW-1185">Reference proteome</keyword>
<evidence type="ECO:0000313" key="4">
    <source>
        <dbReference type="Proteomes" id="UP001152795"/>
    </source>
</evidence>
<feature type="compositionally biased region" description="Low complexity" evidence="1">
    <location>
        <begin position="91"/>
        <end position="106"/>
    </location>
</feature>
<sequence length="112" mass="12916">MVLALGVIIVESLEAATLHRHFKDDESSCRKDRDHSKMKKDCAILKEAYLWYFTLIFINDIVLVLCSFVLLLLFADWILFVAPKTLHDQQAPTEQYQQTSQQDQSAIPLHPV</sequence>
<proteinExistence type="predicted"/>
<keyword evidence="2" id="KW-1133">Transmembrane helix</keyword>